<name>A0A3M6T9Y1_POCDA</name>
<dbReference type="PANTHER" id="PTHR10075">
    <property type="entry name" value="BASIGIN RELATED"/>
    <property type="match status" value="1"/>
</dbReference>
<dbReference type="InterPro" id="IPR008160">
    <property type="entry name" value="Collagen"/>
</dbReference>
<dbReference type="GO" id="GO:0030424">
    <property type="term" value="C:axon"/>
    <property type="evidence" value="ECO:0007669"/>
    <property type="project" value="TreeGrafter"/>
</dbReference>
<dbReference type="OrthoDB" id="10012075at2759"/>
<evidence type="ECO:0000256" key="1">
    <source>
        <dbReference type="ARBA" id="ARBA00023319"/>
    </source>
</evidence>
<sequence length="1187" mass="128496">MATKSGDKISKMSLAISGITLALVLFLFVRFEFEYNNSKALDKSIQQIEVDLKANIERIVEEKLQIHETAPTTSSKKRPDVTLGSESKEKSVVSVKYDHQRERRAPIAGSLTKQDVLTEINKNFKKFCGVNRASCQTGPPGPPGIPGTPGPLGPIGPSGKSGDQGAGGPKGVKGDKGNTGSPGQRGVKGDVGSMGSPGIKGSVGSNGNKGHRGLRGMNGPKGECVTQPNITVYPLSQAVFLNEKVILYCWVEGRTQLKITWQKLGGSLPNGVQTDKHMLLIKNVQKSHVGDYMCTALSGALKAISSLEIKEPPKFTKRPPKLVIRNRGTNVSLCCKVRGNPRPKVEWYRPDNPSVMIPHSLEFGCLQINMDRESAQGTDYICRATNSFGMVQGIASVVARSLVAGQSYIIGSNETHIAALNQWLHPVVKSRTSSWASCWIATKHGWKGSTFHNLCDNKGPTLVIVRVGDYIFGGYAGVSWRRHPKINYCGRVYSPTSFMFSLVNKPGWGPTKLPQLGYDSPIGFSMMSCHNDGPIFGTGSDLTILDDANKSKTSYAHIGMSYSAPKGQSPDSDFTNTFMAGMLSNEMAANKNNHTKSGDRMNRMSLAISVISLALVSLMFVRFEFVNKHSRALKNRIQRIDVNLKENVERVVEKKLQFHETAPTTRIKERPDVNLGFESKEGSKLLTKHDHQRERRASAAGAVTLNQVRSLIDDNFNKSCIANGRICQVGPPGPPGNTGPPGPSGSIGPSGASGARGPVGLQGIKGDKGDTGSPGQPGIKGDVGPTGPPGVAGSTGPKGRSGRRGGQGKRGPKGECYSSPKITLSPLSQAVSVNSRAVFNCAVQGPMPSRIKWQKLGGPLSSAPIHNGKLKIKKVQESHAGFYMCTARSKLGAFKVMSRLEVKVRPEFIEKPPELIIRDRGTNVRLCCKARGYPRPVVEWKLNDDLSAMMPKSQEDGCLEVDMDRESTQGTEYVCLAENSFGSANISALVYARSFVAGQSYIIGNNESHIAALNQWLYPVVKSRSSSWFMCWILTVNGGNASAFHKLCDNKGPTLVIVRVGGYIFGGYTGVSWSNDRCGYKYSPTAFLFSLVNKPGWEPMKMPQRGDGTSPVESIYACDRYGPVFGKGFDLKIGDDAEFNKNSLANIGWTFKPPIGSSYSTSFANTFMAGVERFSPDEVEVLYEQVD</sequence>
<protein>
    <recommendedName>
        <fullName evidence="8">Basement membrane-specific heparan sulfate proteoglycan core protein</fullName>
    </recommendedName>
</protein>
<evidence type="ECO:0000313" key="7">
    <source>
        <dbReference type="Proteomes" id="UP000275408"/>
    </source>
</evidence>
<feature type="compositionally biased region" description="Pro residues" evidence="2">
    <location>
        <begin position="731"/>
        <end position="743"/>
    </location>
</feature>
<feature type="region of interest" description="Disordered" evidence="2">
    <location>
        <begin position="70"/>
        <end position="98"/>
    </location>
</feature>
<evidence type="ECO:0000259" key="5">
    <source>
        <dbReference type="PROSITE" id="PS51886"/>
    </source>
</evidence>
<organism evidence="6 7">
    <name type="scientific">Pocillopora damicornis</name>
    <name type="common">Cauliflower coral</name>
    <name type="synonym">Millepora damicornis</name>
    <dbReference type="NCBI Taxonomy" id="46731"/>
    <lineage>
        <taxon>Eukaryota</taxon>
        <taxon>Metazoa</taxon>
        <taxon>Cnidaria</taxon>
        <taxon>Anthozoa</taxon>
        <taxon>Hexacorallia</taxon>
        <taxon>Scleractinia</taxon>
        <taxon>Astrocoeniina</taxon>
        <taxon>Pocilloporidae</taxon>
        <taxon>Pocillopora</taxon>
    </lineage>
</organism>
<feature type="region of interest" description="Disordered" evidence="2">
    <location>
        <begin position="678"/>
        <end position="698"/>
    </location>
</feature>
<feature type="domain" description="Ig-like" evidence="4">
    <location>
        <begin position="906"/>
        <end position="987"/>
    </location>
</feature>
<dbReference type="PROSITE" id="PS51886">
    <property type="entry name" value="TLDC"/>
    <property type="match status" value="2"/>
</dbReference>
<feature type="compositionally biased region" description="Basic and acidic residues" evidence="2">
    <location>
        <begin position="86"/>
        <end position="98"/>
    </location>
</feature>
<dbReference type="InterPro" id="IPR036179">
    <property type="entry name" value="Ig-like_dom_sf"/>
</dbReference>
<keyword evidence="1" id="KW-0393">Immunoglobulin domain</keyword>
<feature type="region of interest" description="Disordered" evidence="2">
    <location>
        <begin position="731"/>
        <end position="820"/>
    </location>
</feature>
<feature type="compositionally biased region" description="Gly residues" evidence="2">
    <location>
        <begin position="162"/>
        <end position="171"/>
    </location>
</feature>
<reference evidence="6 7" key="1">
    <citation type="journal article" date="2018" name="Sci. Rep.">
        <title>Comparative analysis of the Pocillopora damicornis genome highlights role of immune system in coral evolution.</title>
        <authorList>
            <person name="Cunning R."/>
            <person name="Bay R.A."/>
            <person name="Gillette P."/>
            <person name="Baker A.C."/>
            <person name="Traylor-Knowles N."/>
        </authorList>
    </citation>
    <scope>NUCLEOTIDE SEQUENCE [LARGE SCALE GENOMIC DNA]</scope>
    <source>
        <strain evidence="6">RSMAS</strain>
        <tissue evidence="6">Whole animal</tissue>
    </source>
</reference>
<dbReference type="InterPro" id="IPR013783">
    <property type="entry name" value="Ig-like_fold"/>
</dbReference>
<dbReference type="PROSITE" id="PS50835">
    <property type="entry name" value="IG_LIKE"/>
    <property type="match status" value="4"/>
</dbReference>
<keyword evidence="3" id="KW-1133">Transmembrane helix</keyword>
<dbReference type="SUPFAM" id="SSF48726">
    <property type="entry name" value="Immunoglobulin"/>
    <property type="match status" value="4"/>
</dbReference>
<keyword evidence="3" id="KW-0472">Membrane</keyword>
<dbReference type="SMART" id="SM00408">
    <property type="entry name" value="IGc2"/>
    <property type="match status" value="4"/>
</dbReference>
<dbReference type="InterPro" id="IPR007110">
    <property type="entry name" value="Ig-like_dom"/>
</dbReference>
<dbReference type="InterPro" id="IPR003598">
    <property type="entry name" value="Ig_sub2"/>
</dbReference>
<dbReference type="Gene3D" id="2.60.40.10">
    <property type="entry name" value="Immunoglobulins"/>
    <property type="match status" value="4"/>
</dbReference>
<dbReference type="InterPro" id="IPR013098">
    <property type="entry name" value="Ig_I-set"/>
</dbReference>
<dbReference type="Pfam" id="PF01391">
    <property type="entry name" value="Collagen"/>
    <property type="match status" value="2"/>
</dbReference>
<dbReference type="EMBL" id="RCHS01004051">
    <property type="protein sequence ID" value="RMX38118.1"/>
    <property type="molecule type" value="Genomic_DNA"/>
</dbReference>
<dbReference type="AlphaFoldDB" id="A0A3M6T9Y1"/>
<keyword evidence="7" id="KW-1185">Reference proteome</keyword>
<dbReference type="GO" id="GO:0007156">
    <property type="term" value="P:homophilic cell adhesion via plasma membrane adhesion molecules"/>
    <property type="evidence" value="ECO:0007669"/>
    <property type="project" value="TreeGrafter"/>
</dbReference>
<evidence type="ECO:0000259" key="4">
    <source>
        <dbReference type="PROSITE" id="PS50835"/>
    </source>
</evidence>
<dbReference type="Pfam" id="PF07534">
    <property type="entry name" value="TLD"/>
    <property type="match status" value="2"/>
</dbReference>
<feature type="domain" description="TLDc" evidence="5">
    <location>
        <begin position="408"/>
        <end position="561"/>
    </location>
</feature>
<dbReference type="GO" id="GO:0098632">
    <property type="term" value="F:cell-cell adhesion mediator activity"/>
    <property type="evidence" value="ECO:0007669"/>
    <property type="project" value="TreeGrafter"/>
</dbReference>
<feature type="compositionally biased region" description="Basic and acidic residues" evidence="2">
    <location>
        <begin position="678"/>
        <end position="697"/>
    </location>
</feature>
<feature type="domain" description="Ig-like" evidence="4">
    <location>
        <begin position="313"/>
        <end position="398"/>
    </location>
</feature>
<feature type="domain" description="Ig-like" evidence="4">
    <location>
        <begin position="228"/>
        <end position="310"/>
    </location>
</feature>
<dbReference type="InterPro" id="IPR003599">
    <property type="entry name" value="Ig_sub"/>
</dbReference>
<feature type="region of interest" description="Disordered" evidence="2">
    <location>
        <begin position="135"/>
        <end position="221"/>
    </location>
</feature>
<dbReference type="GO" id="GO:0007411">
    <property type="term" value="P:axon guidance"/>
    <property type="evidence" value="ECO:0007669"/>
    <property type="project" value="TreeGrafter"/>
</dbReference>
<dbReference type="PANTHER" id="PTHR10075:SF103">
    <property type="entry name" value="ROUNDABOUT HOMOLOG 4"/>
    <property type="match status" value="1"/>
</dbReference>
<feature type="compositionally biased region" description="Basic residues" evidence="2">
    <location>
        <begin position="800"/>
        <end position="811"/>
    </location>
</feature>
<feature type="compositionally biased region" description="Pro residues" evidence="2">
    <location>
        <begin position="139"/>
        <end position="154"/>
    </location>
</feature>
<proteinExistence type="predicted"/>
<feature type="transmembrane region" description="Helical" evidence="3">
    <location>
        <begin position="12"/>
        <end position="31"/>
    </location>
</feature>
<evidence type="ECO:0000256" key="2">
    <source>
        <dbReference type="SAM" id="MobiDB-lite"/>
    </source>
</evidence>
<keyword evidence="3" id="KW-0812">Transmembrane</keyword>
<feature type="compositionally biased region" description="Low complexity" evidence="2">
    <location>
        <begin position="744"/>
        <end position="759"/>
    </location>
</feature>
<dbReference type="Pfam" id="PF13927">
    <property type="entry name" value="Ig_3"/>
    <property type="match status" value="3"/>
</dbReference>
<evidence type="ECO:0000313" key="6">
    <source>
        <dbReference type="EMBL" id="RMX38118.1"/>
    </source>
</evidence>
<accession>A0A3M6T9Y1</accession>
<evidence type="ECO:0000256" key="3">
    <source>
        <dbReference type="SAM" id="Phobius"/>
    </source>
</evidence>
<gene>
    <name evidence="6" type="ORF">pdam_00003108</name>
</gene>
<comment type="caution">
    <text evidence="6">The sequence shown here is derived from an EMBL/GenBank/DDBJ whole genome shotgun (WGS) entry which is preliminary data.</text>
</comment>
<dbReference type="Pfam" id="PF07679">
    <property type="entry name" value="I-set"/>
    <property type="match status" value="1"/>
</dbReference>
<dbReference type="GO" id="GO:0070593">
    <property type="term" value="P:dendrite self-avoidance"/>
    <property type="evidence" value="ECO:0007669"/>
    <property type="project" value="TreeGrafter"/>
</dbReference>
<dbReference type="GO" id="GO:0005886">
    <property type="term" value="C:plasma membrane"/>
    <property type="evidence" value="ECO:0007669"/>
    <property type="project" value="TreeGrafter"/>
</dbReference>
<feature type="domain" description="Ig-like" evidence="4">
    <location>
        <begin position="820"/>
        <end position="903"/>
    </location>
</feature>
<dbReference type="SMART" id="SM00409">
    <property type="entry name" value="IG"/>
    <property type="match status" value="4"/>
</dbReference>
<feature type="domain" description="TLDc" evidence="5">
    <location>
        <begin position="1001"/>
        <end position="1187"/>
    </location>
</feature>
<dbReference type="InterPro" id="IPR006571">
    <property type="entry name" value="TLDc_dom"/>
</dbReference>
<evidence type="ECO:0008006" key="8">
    <source>
        <dbReference type="Google" id="ProtNLM"/>
    </source>
</evidence>
<dbReference type="Proteomes" id="UP000275408">
    <property type="component" value="Unassembled WGS sequence"/>
</dbReference>